<accession>A0A1W0X0K4</accession>
<keyword evidence="2" id="KW-1185">Reference proteome</keyword>
<protein>
    <submittedName>
        <fullName evidence="1">Uncharacterized protein</fullName>
    </submittedName>
</protein>
<sequence>MPVRIEGVRDAYHVQGNVMAQRDEIPGLLGGCYAGQLGCREDVTFFDFVGLDFEKDFLADGDTGFGNGDTMGDGFFGNGYHVCGPIRWVDMAEFPRKIGGGRIWTDLSKGRG</sequence>
<dbReference type="EMBL" id="MTYJ01000026">
    <property type="protein sequence ID" value="OQV20984.1"/>
    <property type="molecule type" value="Genomic_DNA"/>
</dbReference>
<organism evidence="1 2">
    <name type="scientific">Hypsibius exemplaris</name>
    <name type="common">Freshwater tardigrade</name>
    <dbReference type="NCBI Taxonomy" id="2072580"/>
    <lineage>
        <taxon>Eukaryota</taxon>
        <taxon>Metazoa</taxon>
        <taxon>Ecdysozoa</taxon>
        <taxon>Tardigrada</taxon>
        <taxon>Eutardigrada</taxon>
        <taxon>Parachela</taxon>
        <taxon>Hypsibioidea</taxon>
        <taxon>Hypsibiidae</taxon>
        <taxon>Hypsibius</taxon>
    </lineage>
</organism>
<name>A0A1W0X0K4_HYPEX</name>
<proteinExistence type="predicted"/>
<reference evidence="2" key="1">
    <citation type="submission" date="2017-01" db="EMBL/GenBank/DDBJ databases">
        <title>Comparative genomics of anhydrobiosis in the tardigrade Hypsibius dujardini.</title>
        <authorList>
            <person name="Yoshida Y."/>
            <person name="Koutsovoulos G."/>
            <person name="Laetsch D."/>
            <person name="Stevens L."/>
            <person name="Kumar S."/>
            <person name="Horikawa D."/>
            <person name="Ishino K."/>
            <person name="Komine S."/>
            <person name="Tomita M."/>
            <person name="Blaxter M."/>
            <person name="Arakawa K."/>
        </authorList>
    </citation>
    <scope>NUCLEOTIDE SEQUENCE [LARGE SCALE GENOMIC DNA]</scope>
    <source>
        <strain evidence="2">Z151</strain>
    </source>
</reference>
<dbReference type="AlphaFoldDB" id="A0A1W0X0K4"/>
<evidence type="ECO:0000313" key="1">
    <source>
        <dbReference type="EMBL" id="OQV20984.1"/>
    </source>
</evidence>
<evidence type="ECO:0000313" key="2">
    <source>
        <dbReference type="Proteomes" id="UP000192578"/>
    </source>
</evidence>
<comment type="caution">
    <text evidence="1">The sequence shown here is derived from an EMBL/GenBank/DDBJ whole genome shotgun (WGS) entry which is preliminary data.</text>
</comment>
<gene>
    <name evidence="1" type="ORF">BV898_05060</name>
</gene>
<dbReference type="Proteomes" id="UP000192578">
    <property type="component" value="Unassembled WGS sequence"/>
</dbReference>